<keyword evidence="8" id="KW-1185">Reference proteome</keyword>
<gene>
    <name evidence="7" type="ORF">J8J14_07020</name>
</gene>
<comment type="caution">
    <text evidence="7">The sequence shown here is derived from an EMBL/GenBank/DDBJ whole genome shotgun (WGS) entry which is preliminary data.</text>
</comment>
<evidence type="ECO:0000256" key="2">
    <source>
        <dbReference type="ARBA" id="ARBA00023015"/>
    </source>
</evidence>
<dbReference type="Pfam" id="PF00126">
    <property type="entry name" value="HTH_1"/>
    <property type="match status" value="1"/>
</dbReference>
<dbReference type="InterPro" id="IPR058163">
    <property type="entry name" value="LysR-type_TF_proteobact-type"/>
</dbReference>
<feature type="domain" description="HTH lysR-type" evidence="6">
    <location>
        <begin position="42"/>
        <end position="99"/>
    </location>
</feature>
<dbReference type="PANTHER" id="PTHR30537">
    <property type="entry name" value="HTH-TYPE TRANSCRIPTIONAL REGULATOR"/>
    <property type="match status" value="1"/>
</dbReference>
<dbReference type="InterPro" id="IPR036388">
    <property type="entry name" value="WH-like_DNA-bd_sf"/>
</dbReference>
<dbReference type="InterPro" id="IPR000847">
    <property type="entry name" value="LysR_HTH_N"/>
</dbReference>
<dbReference type="Gene3D" id="1.10.10.10">
    <property type="entry name" value="Winged helix-like DNA-binding domain superfamily/Winged helix DNA-binding domain"/>
    <property type="match status" value="1"/>
</dbReference>
<evidence type="ECO:0000313" key="7">
    <source>
        <dbReference type="EMBL" id="MBP0444530.1"/>
    </source>
</evidence>
<proteinExistence type="inferred from homology"/>
<evidence type="ECO:0000256" key="5">
    <source>
        <dbReference type="SAM" id="MobiDB-lite"/>
    </source>
</evidence>
<keyword evidence="4" id="KW-0804">Transcription</keyword>
<sequence length="344" mass="36726">MASLPRPEGPRILATRRRHGPPVPPASRSPGTEPLKEAARTLAWDDFRLIDAVAATRNLPAAAARLGIDHSTVFRRLKAVEALLGTPLFERHRSGYTLTPAGEEMAALAARVDEDITAVTRRLSGQAPAPSGEVRIATSDSILSDLLMPMLARFREANPAIRLDLVTGNAALNLSRRDADVAVRATDSPPETLVGRRAARIAWALYGVEGADQEGDWVCLGDNLAGLKVVRFARAAVPPDRLAGRFDTVLGLAHAVAAGIGVAHLPCFIGDAWPGLRRLAAPEPDYASDLWLLTHPDLRHTPRVRVLMDSLGEQIAARRPLIEGQAPRPGGDVARAPGGDVARA</sequence>
<keyword evidence="2" id="KW-0805">Transcription regulation</keyword>
<accession>A0ABS4ABZ6</accession>
<dbReference type="PANTHER" id="PTHR30537:SF3">
    <property type="entry name" value="TRANSCRIPTIONAL REGULATORY PROTEIN"/>
    <property type="match status" value="1"/>
</dbReference>
<dbReference type="SUPFAM" id="SSF53850">
    <property type="entry name" value="Periplasmic binding protein-like II"/>
    <property type="match status" value="1"/>
</dbReference>
<evidence type="ECO:0000256" key="3">
    <source>
        <dbReference type="ARBA" id="ARBA00023125"/>
    </source>
</evidence>
<feature type="region of interest" description="Disordered" evidence="5">
    <location>
        <begin position="1"/>
        <end position="35"/>
    </location>
</feature>
<dbReference type="InterPro" id="IPR036390">
    <property type="entry name" value="WH_DNA-bd_sf"/>
</dbReference>
<keyword evidence="3" id="KW-0238">DNA-binding</keyword>
<reference evidence="7 8" key="1">
    <citation type="submission" date="2021-03" db="EMBL/GenBank/DDBJ databases">
        <authorList>
            <person name="So Y."/>
        </authorList>
    </citation>
    <scope>NUCLEOTIDE SEQUENCE [LARGE SCALE GENOMIC DNA]</scope>
    <source>
        <strain evidence="7 8">SSH11</strain>
    </source>
</reference>
<organism evidence="7 8">
    <name type="scientific">Pararoseomonas baculiformis</name>
    <dbReference type="NCBI Taxonomy" id="2820812"/>
    <lineage>
        <taxon>Bacteria</taxon>
        <taxon>Pseudomonadati</taxon>
        <taxon>Pseudomonadota</taxon>
        <taxon>Alphaproteobacteria</taxon>
        <taxon>Acetobacterales</taxon>
        <taxon>Acetobacteraceae</taxon>
        <taxon>Pararoseomonas</taxon>
    </lineage>
</organism>
<evidence type="ECO:0000259" key="6">
    <source>
        <dbReference type="PROSITE" id="PS50931"/>
    </source>
</evidence>
<comment type="similarity">
    <text evidence="1">Belongs to the LysR transcriptional regulatory family.</text>
</comment>
<evidence type="ECO:0000313" key="8">
    <source>
        <dbReference type="Proteomes" id="UP000681594"/>
    </source>
</evidence>
<dbReference type="EMBL" id="JAGIZB010000005">
    <property type="protein sequence ID" value="MBP0444530.1"/>
    <property type="molecule type" value="Genomic_DNA"/>
</dbReference>
<evidence type="ECO:0000256" key="4">
    <source>
        <dbReference type="ARBA" id="ARBA00023163"/>
    </source>
</evidence>
<dbReference type="PROSITE" id="PS50931">
    <property type="entry name" value="HTH_LYSR"/>
    <property type="match status" value="1"/>
</dbReference>
<feature type="region of interest" description="Disordered" evidence="5">
    <location>
        <begin position="319"/>
        <end position="344"/>
    </location>
</feature>
<dbReference type="Gene3D" id="3.40.190.10">
    <property type="entry name" value="Periplasmic binding protein-like II"/>
    <property type="match status" value="1"/>
</dbReference>
<dbReference type="Pfam" id="PF03466">
    <property type="entry name" value="LysR_substrate"/>
    <property type="match status" value="1"/>
</dbReference>
<dbReference type="InterPro" id="IPR005119">
    <property type="entry name" value="LysR_subst-bd"/>
</dbReference>
<name>A0ABS4ABZ6_9PROT</name>
<protein>
    <submittedName>
        <fullName evidence="7">LysR family transcriptional regulator</fullName>
    </submittedName>
</protein>
<dbReference type="Proteomes" id="UP000681594">
    <property type="component" value="Unassembled WGS sequence"/>
</dbReference>
<evidence type="ECO:0000256" key="1">
    <source>
        <dbReference type="ARBA" id="ARBA00009437"/>
    </source>
</evidence>
<dbReference type="SUPFAM" id="SSF46785">
    <property type="entry name" value="Winged helix' DNA-binding domain"/>
    <property type="match status" value="1"/>
</dbReference>